<dbReference type="InterPro" id="IPR017972">
    <property type="entry name" value="Cyt_P450_CS"/>
</dbReference>
<comment type="caution">
    <text evidence="15">The sequence shown here is derived from an EMBL/GenBank/DDBJ whole genome shotgun (WGS) entry which is preliminary data.</text>
</comment>
<evidence type="ECO:0000256" key="1">
    <source>
        <dbReference type="ARBA" id="ARBA00001971"/>
    </source>
</evidence>
<comment type="cofactor">
    <cofactor evidence="1 13">
        <name>heme</name>
        <dbReference type="ChEBI" id="CHEBI:30413"/>
    </cofactor>
</comment>
<feature type="binding site" description="axial binding residue" evidence="13">
    <location>
        <position position="386"/>
    </location>
    <ligand>
        <name>heme</name>
        <dbReference type="ChEBI" id="CHEBI:30413"/>
    </ligand>
    <ligandPart>
        <name>Fe</name>
        <dbReference type="ChEBI" id="CHEBI:18248"/>
    </ligandPart>
</feature>
<dbReference type="GO" id="GO:0005506">
    <property type="term" value="F:iron ion binding"/>
    <property type="evidence" value="ECO:0007669"/>
    <property type="project" value="InterPro"/>
</dbReference>
<dbReference type="PANTHER" id="PTHR24289:SF20">
    <property type="entry name" value="STEROID 17-ALPHA-HYDROXYLASE_17,20 LYASE"/>
    <property type="match status" value="1"/>
</dbReference>
<dbReference type="InterPro" id="IPR036396">
    <property type="entry name" value="Cyt_P450_sf"/>
</dbReference>
<evidence type="ECO:0000256" key="10">
    <source>
        <dbReference type="ARBA" id="ARBA00023004"/>
    </source>
</evidence>
<evidence type="ECO:0000256" key="4">
    <source>
        <dbReference type="ARBA" id="ARBA00010617"/>
    </source>
</evidence>
<dbReference type="GO" id="GO:0004508">
    <property type="term" value="F:steroid 17-alpha-monooxygenase activity"/>
    <property type="evidence" value="ECO:0007669"/>
    <property type="project" value="TreeGrafter"/>
</dbReference>
<evidence type="ECO:0000256" key="11">
    <source>
        <dbReference type="ARBA" id="ARBA00023033"/>
    </source>
</evidence>
<dbReference type="EMBL" id="CAIIXF020000005">
    <property type="protein sequence ID" value="CAH1782768.1"/>
    <property type="molecule type" value="Genomic_DNA"/>
</dbReference>
<evidence type="ECO:0000256" key="6">
    <source>
        <dbReference type="ARBA" id="ARBA00022723"/>
    </source>
</evidence>
<dbReference type="Pfam" id="PF00067">
    <property type="entry name" value="p450"/>
    <property type="match status" value="1"/>
</dbReference>
<keyword evidence="6 13" id="KW-0479">Metal-binding</keyword>
<evidence type="ECO:0000256" key="3">
    <source>
        <dbReference type="ARBA" id="ARBA00004406"/>
    </source>
</evidence>
<keyword evidence="7" id="KW-0256">Endoplasmic reticulum</keyword>
<dbReference type="OrthoDB" id="6057686at2759"/>
<dbReference type="SUPFAM" id="SSF48264">
    <property type="entry name" value="Cytochrome P450"/>
    <property type="match status" value="1"/>
</dbReference>
<dbReference type="PROSITE" id="PS00086">
    <property type="entry name" value="CYTOCHROME_P450"/>
    <property type="match status" value="1"/>
</dbReference>
<comment type="subcellular location">
    <subcellularLocation>
        <location evidence="3">Endoplasmic reticulum membrane</location>
        <topology evidence="3">Peripheral membrane protein</topology>
    </subcellularLocation>
    <subcellularLocation>
        <location evidence="2">Microsome membrane</location>
        <topology evidence="2">Peripheral membrane protein</topology>
    </subcellularLocation>
</comment>
<dbReference type="Gene3D" id="1.10.630.10">
    <property type="entry name" value="Cytochrome P450"/>
    <property type="match status" value="1"/>
</dbReference>
<organism evidence="15 16">
    <name type="scientific">Owenia fusiformis</name>
    <name type="common">Polychaete worm</name>
    <dbReference type="NCBI Taxonomy" id="6347"/>
    <lineage>
        <taxon>Eukaryota</taxon>
        <taxon>Metazoa</taxon>
        <taxon>Spiralia</taxon>
        <taxon>Lophotrochozoa</taxon>
        <taxon>Annelida</taxon>
        <taxon>Polychaeta</taxon>
        <taxon>Sedentaria</taxon>
        <taxon>Canalipalpata</taxon>
        <taxon>Sabellida</taxon>
        <taxon>Oweniida</taxon>
        <taxon>Oweniidae</taxon>
        <taxon>Owenia</taxon>
    </lineage>
</organism>
<evidence type="ECO:0000256" key="7">
    <source>
        <dbReference type="ARBA" id="ARBA00022824"/>
    </source>
</evidence>
<keyword evidence="11 14" id="KW-0503">Monooxygenase</keyword>
<dbReference type="GO" id="GO:0020037">
    <property type="term" value="F:heme binding"/>
    <property type="evidence" value="ECO:0007669"/>
    <property type="project" value="InterPro"/>
</dbReference>
<evidence type="ECO:0000256" key="13">
    <source>
        <dbReference type="PIRSR" id="PIRSR602401-1"/>
    </source>
</evidence>
<keyword evidence="12" id="KW-0472">Membrane</keyword>
<dbReference type="GO" id="GO:0042448">
    <property type="term" value="P:progesterone metabolic process"/>
    <property type="evidence" value="ECO:0007669"/>
    <property type="project" value="TreeGrafter"/>
</dbReference>
<evidence type="ECO:0000256" key="5">
    <source>
        <dbReference type="ARBA" id="ARBA00022617"/>
    </source>
</evidence>
<dbReference type="AlphaFoldDB" id="A0A8S4NNG5"/>
<sequence>MKLSTVQMANWAKKYGDIFKINLLGEDIVVINGELCYEALVQRGEDFAGRPFFNRGAWVSEMCEDIAFADNDARQKKRRKIAHSGLKQYGTGVAHIEQINANEIKAFLKKVEDRNGSPFDPRADVYKCVIKIMTLMFFGEAWTNEDDINMIAESDDAIERAIGAGKGMELDYFPWLRFFGNTSYETIKQFIISRNALHDRWIPYSKDTMEKGKIRGMVDWLLTSQENDPTLTDTNVRMIMMNLLYAGISTTESTIESGIIILMNYPEIQKKVQIAIDKGLGDRFPTLDDRSNLPYVDAFVLETLRYTSSLPFALPHKATIDTTLGGYFIPKDTQVWMNLFGLHHDARHFADPWVFKPERFLDENGEVIPVDQRKMLMPFGAGRRVCIGEQLARARLFLFFAAMLQKFTFLPQEGDECPSCDPRGYTVGLISRPNSYEVRAILRT</sequence>
<name>A0A8S4NNG5_OWEFU</name>
<keyword evidence="8" id="KW-0492">Microsome</keyword>
<dbReference type="Proteomes" id="UP000749559">
    <property type="component" value="Unassembled WGS sequence"/>
</dbReference>
<evidence type="ECO:0000256" key="2">
    <source>
        <dbReference type="ARBA" id="ARBA00004174"/>
    </source>
</evidence>
<keyword evidence="5 13" id="KW-0349">Heme</keyword>
<reference evidence="15" key="1">
    <citation type="submission" date="2022-03" db="EMBL/GenBank/DDBJ databases">
        <authorList>
            <person name="Martin C."/>
        </authorList>
    </citation>
    <scope>NUCLEOTIDE SEQUENCE</scope>
</reference>
<keyword evidence="10 13" id="KW-0408">Iron</keyword>
<evidence type="ECO:0000256" key="14">
    <source>
        <dbReference type="RuleBase" id="RU000461"/>
    </source>
</evidence>
<proteinExistence type="inferred from homology"/>
<protein>
    <recommendedName>
        <fullName evidence="17">Cytochrome P450</fullName>
    </recommendedName>
</protein>
<dbReference type="PRINTS" id="PR00385">
    <property type="entry name" value="P450"/>
</dbReference>
<evidence type="ECO:0000256" key="9">
    <source>
        <dbReference type="ARBA" id="ARBA00023002"/>
    </source>
</evidence>
<dbReference type="GO" id="GO:0042446">
    <property type="term" value="P:hormone biosynthetic process"/>
    <property type="evidence" value="ECO:0007669"/>
    <property type="project" value="TreeGrafter"/>
</dbReference>
<dbReference type="PRINTS" id="PR00463">
    <property type="entry name" value="EP450I"/>
</dbReference>
<dbReference type="GO" id="GO:0005789">
    <property type="term" value="C:endoplasmic reticulum membrane"/>
    <property type="evidence" value="ECO:0007669"/>
    <property type="project" value="UniProtKB-SubCell"/>
</dbReference>
<dbReference type="PANTHER" id="PTHR24289">
    <property type="entry name" value="STEROID 17-ALPHA-HYDROXYLASE/17,20 LYASE"/>
    <property type="match status" value="1"/>
</dbReference>
<keyword evidence="9 14" id="KW-0560">Oxidoreductase</keyword>
<comment type="similarity">
    <text evidence="4 14">Belongs to the cytochrome P450 family.</text>
</comment>
<evidence type="ECO:0000313" key="15">
    <source>
        <dbReference type="EMBL" id="CAH1782768.1"/>
    </source>
</evidence>
<gene>
    <name evidence="15" type="ORF">OFUS_LOCUS9179</name>
</gene>
<evidence type="ECO:0008006" key="17">
    <source>
        <dbReference type="Google" id="ProtNLM"/>
    </source>
</evidence>
<accession>A0A8S4NNG5</accession>
<keyword evidence="16" id="KW-1185">Reference proteome</keyword>
<evidence type="ECO:0000256" key="12">
    <source>
        <dbReference type="ARBA" id="ARBA00023136"/>
    </source>
</evidence>
<dbReference type="InterPro" id="IPR002401">
    <property type="entry name" value="Cyt_P450_E_grp-I"/>
</dbReference>
<dbReference type="FunFam" id="1.10.630.10:FF:000238">
    <property type="entry name" value="Cytochrome P450 2A6"/>
    <property type="match status" value="1"/>
</dbReference>
<evidence type="ECO:0000256" key="8">
    <source>
        <dbReference type="ARBA" id="ARBA00022848"/>
    </source>
</evidence>
<evidence type="ECO:0000313" key="16">
    <source>
        <dbReference type="Proteomes" id="UP000749559"/>
    </source>
</evidence>
<dbReference type="InterPro" id="IPR001128">
    <property type="entry name" value="Cyt_P450"/>
</dbReference>